<proteinExistence type="predicted"/>
<evidence type="ECO:0000313" key="1">
    <source>
        <dbReference type="EMBL" id="SVD51697.1"/>
    </source>
</evidence>
<dbReference type="EMBL" id="UINC01155693">
    <property type="protein sequence ID" value="SVD51697.1"/>
    <property type="molecule type" value="Genomic_DNA"/>
</dbReference>
<dbReference type="AlphaFoldDB" id="A0A382VYV6"/>
<organism evidence="1">
    <name type="scientific">marine metagenome</name>
    <dbReference type="NCBI Taxonomy" id="408172"/>
    <lineage>
        <taxon>unclassified sequences</taxon>
        <taxon>metagenomes</taxon>
        <taxon>ecological metagenomes</taxon>
    </lineage>
</organism>
<accession>A0A382VYV6</accession>
<gene>
    <name evidence="1" type="ORF">METZ01_LOCUS404551</name>
</gene>
<evidence type="ECO:0008006" key="2">
    <source>
        <dbReference type="Google" id="ProtNLM"/>
    </source>
</evidence>
<sequence length="136" mass="15759">MQLIYSKSEPDKLLHIIIRKEDVTEQRMNIIDDKEFLQLAAMNLPLGKTFLPHKHIFCERTTTIAQESWVVIQGKVKAILYDINDEILIEEILNPGDCSVTLYGGHNYEILENDTLVYEYKTGPYKGLKFDKVDID</sequence>
<protein>
    <recommendedName>
        <fullName evidence="2">Cupin 2 conserved barrel domain-containing protein</fullName>
    </recommendedName>
</protein>
<name>A0A382VYV6_9ZZZZ</name>
<reference evidence="1" key="1">
    <citation type="submission" date="2018-05" db="EMBL/GenBank/DDBJ databases">
        <authorList>
            <person name="Lanie J.A."/>
            <person name="Ng W.-L."/>
            <person name="Kazmierczak K.M."/>
            <person name="Andrzejewski T.M."/>
            <person name="Davidsen T.M."/>
            <person name="Wayne K.J."/>
            <person name="Tettelin H."/>
            <person name="Glass J.I."/>
            <person name="Rusch D."/>
            <person name="Podicherti R."/>
            <person name="Tsui H.-C.T."/>
            <person name="Winkler M.E."/>
        </authorList>
    </citation>
    <scope>NUCLEOTIDE SEQUENCE</scope>
</reference>